<feature type="domain" description="Radical SAM core" evidence="13">
    <location>
        <begin position="8"/>
        <end position="226"/>
    </location>
</feature>
<keyword evidence="3" id="KW-0004">4Fe-4S</keyword>
<dbReference type="SUPFAM" id="SSF102114">
    <property type="entry name" value="Radical SAM enzymes"/>
    <property type="match status" value="1"/>
</dbReference>
<evidence type="ECO:0000256" key="3">
    <source>
        <dbReference type="ARBA" id="ARBA00022485"/>
    </source>
</evidence>
<keyword evidence="9" id="KW-0342">GTP-binding</keyword>
<dbReference type="EC" id="4.1.99.22" evidence="2"/>
<accession>A0A9D0YQ14</accession>
<dbReference type="CDD" id="cd01335">
    <property type="entry name" value="Radical_SAM"/>
    <property type="match status" value="1"/>
</dbReference>
<dbReference type="GO" id="GO:0061799">
    <property type="term" value="F:cyclic pyranopterin monophosphate synthase activity"/>
    <property type="evidence" value="ECO:0007669"/>
    <property type="project" value="TreeGrafter"/>
</dbReference>
<gene>
    <name evidence="14" type="primary">moaA</name>
    <name evidence="14" type="ORF">EYH37_01490</name>
</gene>
<dbReference type="GO" id="GO:0046872">
    <property type="term" value="F:metal ion binding"/>
    <property type="evidence" value="ECO:0007669"/>
    <property type="project" value="UniProtKB-KW"/>
</dbReference>
<dbReference type="PANTHER" id="PTHR22960:SF0">
    <property type="entry name" value="MOLYBDENUM COFACTOR BIOSYNTHESIS PROTEIN 1"/>
    <property type="match status" value="1"/>
</dbReference>
<dbReference type="Gene3D" id="3.20.20.70">
    <property type="entry name" value="Aldolase class I"/>
    <property type="match status" value="1"/>
</dbReference>
<comment type="cofactor">
    <cofactor evidence="1">
        <name>[4Fe-4S] cluster</name>
        <dbReference type="ChEBI" id="CHEBI:49883"/>
    </cofactor>
</comment>
<keyword evidence="6" id="KW-0547">Nucleotide-binding</keyword>
<evidence type="ECO:0000256" key="4">
    <source>
        <dbReference type="ARBA" id="ARBA00022691"/>
    </source>
</evidence>
<protein>
    <recommendedName>
        <fullName evidence="2">GTP 3',8-cyclase</fullName>
        <ecNumber evidence="2">4.1.99.22</ecNumber>
    </recommendedName>
</protein>
<dbReference type="PROSITE" id="PS01305">
    <property type="entry name" value="MOAA_NIFB_PQQE"/>
    <property type="match status" value="1"/>
</dbReference>
<evidence type="ECO:0000256" key="7">
    <source>
        <dbReference type="ARBA" id="ARBA00023004"/>
    </source>
</evidence>
<dbReference type="GO" id="GO:0005525">
    <property type="term" value="F:GTP binding"/>
    <property type="evidence" value="ECO:0007669"/>
    <property type="project" value="UniProtKB-KW"/>
</dbReference>
<proteinExistence type="predicted"/>
<evidence type="ECO:0000256" key="1">
    <source>
        <dbReference type="ARBA" id="ARBA00001966"/>
    </source>
</evidence>
<evidence type="ECO:0000256" key="9">
    <source>
        <dbReference type="ARBA" id="ARBA00023134"/>
    </source>
</evidence>
<keyword evidence="11" id="KW-0456">Lyase</keyword>
<dbReference type="Pfam" id="PF04055">
    <property type="entry name" value="Radical_SAM"/>
    <property type="match status" value="1"/>
</dbReference>
<keyword evidence="10" id="KW-0501">Molybdenum cofactor biosynthesis</keyword>
<sequence>MSKKSYIPPVRGIRYLRISLTDACNFRCLYCRGENFRPTKEVLTLQRVELILKVFSLFGLKTVRFTGGEPLLRKDIIPILKVATQYVEDVSLTTNGFLLERYAKQLKEVGLKRLNVSLDSLNTEKFQRLTGGNLEVVLRGVYEAKNYFNVIKINTVAIRGFTEEEVDGLLEFCAKNGFHLRFIELMPVGELPFFKKEHFLPLEEIKKYIENRYGKLEPIKSNGSGSSKDFYLPSLNLKVGFIKSVTEPFCEGCEKFRITPDGKVHLCLRTTSEIDLLPHLTSEENLEKFVPRLLALKGESNRFIALNGFGWFATAKSMIGIGG</sequence>
<dbReference type="InterPro" id="IPR013785">
    <property type="entry name" value="Aldolase_TIM"/>
</dbReference>
<keyword evidence="4" id="KW-0949">S-adenosyl-L-methionine</keyword>
<dbReference type="SFLD" id="SFLDG01386">
    <property type="entry name" value="main_SPASM_domain-containing"/>
    <property type="match status" value="1"/>
</dbReference>
<dbReference type="InterPro" id="IPR000385">
    <property type="entry name" value="MoaA_NifB_PqqE_Fe-S-bd_CS"/>
</dbReference>
<dbReference type="InterPro" id="IPR013483">
    <property type="entry name" value="MoaA"/>
</dbReference>
<evidence type="ECO:0000256" key="6">
    <source>
        <dbReference type="ARBA" id="ARBA00022741"/>
    </source>
</evidence>
<dbReference type="GO" id="GO:0006777">
    <property type="term" value="P:Mo-molybdopterin cofactor biosynthetic process"/>
    <property type="evidence" value="ECO:0007669"/>
    <property type="project" value="UniProtKB-KW"/>
</dbReference>
<dbReference type="NCBIfam" id="TIGR02666">
    <property type="entry name" value="moaA"/>
    <property type="match status" value="1"/>
</dbReference>
<keyword evidence="7" id="KW-0408">Iron</keyword>
<reference evidence="14" key="1">
    <citation type="journal article" date="2020" name="ISME J.">
        <title>Gammaproteobacteria mediating utilization of methyl-, sulfur- and petroleum organic compounds in deep ocean hydrothermal plumes.</title>
        <authorList>
            <person name="Zhou Z."/>
            <person name="Liu Y."/>
            <person name="Pan J."/>
            <person name="Cron B.R."/>
            <person name="Toner B.M."/>
            <person name="Anantharaman K."/>
            <person name="Breier J.A."/>
            <person name="Dick G.J."/>
            <person name="Li M."/>
        </authorList>
    </citation>
    <scope>NUCLEOTIDE SEQUENCE</scope>
    <source>
        <strain evidence="14">SZUA-1501</strain>
    </source>
</reference>
<evidence type="ECO:0000256" key="12">
    <source>
        <dbReference type="ARBA" id="ARBA00048697"/>
    </source>
</evidence>
<dbReference type="InterPro" id="IPR007197">
    <property type="entry name" value="rSAM"/>
</dbReference>
<dbReference type="Proteomes" id="UP000606463">
    <property type="component" value="Unassembled WGS sequence"/>
</dbReference>
<evidence type="ECO:0000313" key="14">
    <source>
        <dbReference type="EMBL" id="HIP98030.1"/>
    </source>
</evidence>
<dbReference type="SFLD" id="SFLDG01067">
    <property type="entry name" value="SPASM/twitch_domain_containing"/>
    <property type="match status" value="1"/>
</dbReference>
<dbReference type="PANTHER" id="PTHR22960">
    <property type="entry name" value="MOLYBDOPTERIN COFACTOR SYNTHESIS PROTEIN A"/>
    <property type="match status" value="1"/>
</dbReference>
<evidence type="ECO:0000256" key="8">
    <source>
        <dbReference type="ARBA" id="ARBA00023014"/>
    </source>
</evidence>
<evidence type="ECO:0000259" key="13">
    <source>
        <dbReference type="PROSITE" id="PS51918"/>
    </source>
</evidence>
<dbReference type="SFLD" id="SFLDS00029">
    <property type="entry name" value="Radical_SAM"/>
    <property type="match status" value="1"/>
</dbReference>
<dbReference type="EMBL" id="DQVE01000014">
    <property type="protein sequence ID" value="HIP98030.1"/>
    <property type="molecule type" value="Genomic_DNA"/>
</dbReference>
<organism evidence="14 15">
    <name type="scientific">Aquifex aeolicus</name>
    <dbReference type="NCBI Taxonomy" id="63363"/>
    <lineage>
        <taxon>Bacteria</taxon>
        <taxon>Pseudomonadati</taxon>
        <taxon>Aquificota</taxon>
        <taxon>Aquificia</taxon>
        <taxon>Aquificales</taxon>
        <taxon>Aquificaceae</taxon>
        <taxon>Aquifex</taxon>
    </lineage>
</organism>
<dbReference type="GO" id="GO:0051539">
    <property type="term" value="F:4 iron, 4 sulfur cluster binding"/>
    <property type="evidence" value="ECO:0007669"/>
    <property type="project" value="UniProtKB-KW"/>
</dbReference>
<dbReference type="InterPro" id="IPR040064">
    <property type="entry name" value="MoaA-like"/>
</dbReference>
<evidence type="ECO:0000256" key="2">
    <source>
        <dbReference type="ARBA" id="ARBA00012167"/>
    </source>
</evidence>
<dbReference type="Pfam" id="PF06463">
    <property type="entry name" value="Mob_synth_C"/>
    <property type="match status" value="1"/>
</dbReference>
<comment type="caution">
    <text evidence="14">The sequence shown here is derived from an EMBL/GenBank/DDBJ whole genome shotgun (WGS) entry which is preliminary data.</text>
</comment>
<dbReference type="InterPro" id="IPR058240">
    <property type="entry name" value="rSAM_sf"/>
</dbReference>
<keyword evidence="5" id="KW-0479">Metal-binding</keyword>
<dbReference type="InterPro" id="IPR010505">
    <property type="entry name" value="MoaA_twitch"/>
</dbReference>
<evidence type="ECO:0000256" key="10">
    <source>
        <dbReference type="ARBA" id="ARBA00023150"/>
    </source>
</evidence>
<dbReference type="InterPro" id="IPR006638">
    <property type="entry name" value="Elp3/MiaA/NifB-like_rSAM"/>
</dbReference>
<dbReference type="AlphaFoldDB" id="A0A9D0YQ14"/>
<dbReference type="GO" id="GO:0061798">
    <property type="term" value="F:GTP 3',8'-cyclase activity"/>
    <property type="evidence" value="ECO:0007669"/>
    <property type="project" value="UniProtKB-EC"/>
</dbReference>
<dbReference type="SMART" id="SM00729">
    <property type="entry name" value="Elp3"/>
    <property type="match status" value="1"/>
</dbReference>
<dbReference type="InterPro" id="IPR050105">
    <property type="entry name" value="MoCo_biosynth_MoaA/MoaC"/>
</dbReference>
<name>A0A9D0YQ14_AQUAO</name>
<comment type="catalytic activity">
    <reaction evidence="12">
        <text>GTP + AH2 + S-adenosyl-L-methionine = (8S)-3',8-cyclo-7,8-dihydroguanosine 5'-triphosphate + 5'-deoxyadenosine + L-methionine + A + H(+)</text>
        <dbReference type="Rhea" id="RHEA:49576"/>
        <dbReference type="ChEBI" id="CHEBI:13193"/>
        <dbReference type="ChEBI" id="CHEBI:15378"/>
        <dbReference type="ChEBI" id="CHEBI:17319"/>
        <dbReference type="ChEBI" id="CHEBI:17499"/>
        <dbReference type="ChEBI" id="CHEBI:37565"/>
        <dbReference type="ChEBI" id="CHEBI:57844"/>
        <dbReference type="ChEBI" id="CHEBI:59789"/>
        <dbReference type="ChEBI" id="CHEBI:131766"/>
        <dbReference type="EC" id="4.1.99.22"/>
    </reaction>
</comment>
<evidence type="ECO:0000313" key="15">
    <source>
        <dbReference type="Proteomes" id="UP000606463"/>
    </source>
</evidence>
<dbReference type="SFLD" id="SFLDG01383">
    <property type="entry name" value="cyclic_pyranopterin_phosphate"/>
    <property type="match status" value="1"/>
</dbReference>
<dbReference type="PROSITE" id="PS51918">
    <property type="entry name" value="RADICAL_SAM"/>
    <property type="match status" value="1"/>
</dbReference>
<evidence type="ECO:0000256" key="5">
    <source>
        <dbReference type="ARBA" id="ARBA00022723"/>
    </source>
</evidence>
<keyword evidence="8" id="KW-0411">Iron-sulfur</keyword>
<evidence type="ECO:0000256" key="11">
    <source>
        <dbReference type="ARBA" id="ARBA00023239"/>
    </source>
</evidence>